<dbReference type="InterPro" id="IPR000477">
    <property type="entry name" value="RT_dom"/>
</dbReference>
<dbReference type="Pfam" id="PF00078">
    <property type="entry name" value="RVT_1"/>
    <property type="match status" value="1"/>
</dbReference>
<dbReference type="GO" id="GO:0016787">
    <property type="term" value="F:hydrolase activity"/>
    <property type="evidence" value="ECO:0007669"/>
    <property type="project" value="UniProtKB-KW"/>
</dbReference>
<dbReference type="InterPro" id="IPR051083">
    <property type="entry name" value="GrpII_Intron_Splice-Mob/Def"/>
</dbReference>
<dbReference type="CDD" id="cd01651">
    <property type="entry name" value="RT_G2_intron"/>
    <property type="match status" value="1"/>
</dbReference>
<dbReference type="PROSITE" id="PS50878">
    <property type="entry name" value="RT_POL"/>
    <property type="match status" value="1"/>
</dbReference>
<protein>
    <submittedName>
        <fullName evidence="3">Alpha/beta hydrolase</fullName>
    </submittedName>
</protein>
<comment type="similarity">
    <text evidence="1">Belongs to the bacterial reverse transcriptase family.</text>
</comment>
<sequence length="341" mass="39932">MRRQKDIWLEISSWENLLVAWQSARKGKRFKRDVLSFHQHWEEHLIDIQNRLIWGMWEPTPFASFVIYEPKQRVIEAPRFGDRVVHHALHQVVEPFFERRFIDDSYACRRGKGTHAAVASVQRHLRRAQQNWGQVYVLQADIKGYFHHIQHDRLMRQIGRVIGDKKVLHLWSKIIRYNGYNGVGLPIGSLTSQLGANIYLDALDHHCKDDLGIKHYARYMDDWVILGQSKEELHSLKDHLKYWLYRELGLSLSKWSIYPASQGVDFSGYRTWATHIKPRKRNIKNARRRLKGLASGYAAGRVGAVELRASLASYVGYTKYCESRTTVDGLINDVHERLKHA</sequence>
<keyword evidence="3" id="KW-0378">Hydrolase</keyword>
<dbReference type="SUPFAM" id="SSF56672">
    <property type="entry name" value="DNA/RNA polymerases"/>
    <property type="match status" value="1"/>
</dbReference>
<dbReference type="PANTHER" id="PTHR34047:SF8">
    <property type="entry name" value="PROTEIN YKFC"/>
    <property type="match status" value="1"/>
</dbReference>
<evidence type="ECO:0000256" key="1">
    <source>
        <dbReference type="ARBA" id="ARBA00034120"/>
    </source>
</evidence>
<dbReference type="PANTHER" id="PTHR34047">
    <property type="entry name" value="NUCLEAR INTRON MATURASE 1, MITOCHONDRIAL-RELATED"/>
    <property type="match status" value="1"/>
</dbReference>
<dbReference type="RefSeq" id="WP_135483880.1">
    <property type="nucleotide sequence ID" value="NZ_SRMF01000005.1"/>
</dbReference>
<keyword evidence="4" id="KW-1185">Reference proteome</keyword>
<feature type="domain" description="Reverse transcriptase" evidence="2">
    <location>
        <begin position="1"/>
        <end position="271"/>
    </location>
</feature>
<accession>A0A4Z0W4V0</accession>
<dbReference type="InterPro" id="IPR043502">
    <property type="entry name" value="DNA/RNA_pol_sf"/>
</dbReference>
<comment type="caution">
    <text evidence="3">The sequence shown here is derived from an EMBL/GenBank/DDBJ whole genome shotgun (WGS) entry which is preliminary data.</text>
</comment>
<evidence type="ECO:0000259" key="2">
    <source>
        <dbReference type="PROSITE" id="PS50878"/>
    </source>
</evidence>
<dbReference type="OrthoDB" id="9793236at2"/>
<evidence type="ECO:0000313" key="4">
    <source>
        <dbReference type="Proteomes" id="UP000297475"/>
    </source>
</evidence>
<name>A0A4Z0W4V0_9GAMM</name>
<dbReference type="EMBL" id="SRMF01000005">
    <property type="protein sequence ID" value="TGG92547.1"/>
    <property type="molecule type" value="Genomic_DNA"/>
</dbReference>
<evidence type="ECO:0000313" key="3">
    <source>
        <dbReference type="EMBL" id="TGG92547.1"/>
    </source>
</evidence>
<proteinExistence type="inferred from homology"/>
<reference evidence="3 4" key="1">
    <citation type="submission" date="2019-04" db="EMBL/GenBank/DDBJ databases">
        <title>Natronospirillum operosus gen. nov., sp. nov., a haloalkaliphilic satellite isolated from decaying biomass of laboratory culture of cyanobacterium Geitlerinema sp. and proposal of Natronospirillaceae fam. nov. and Saccharospirillaceae fam. nov.</title>
        <authorList>
            <person name="Kevbrin V."/>
            <person name="Boltyanskaya Y."/>
            <person name="Koziaeva V."/>
            <person name="Grouzdev D.S."/>
            <person name="Park M."/>
            <person name="Cho J."/>
        </authorList>
    </citation>
    <scope>NUCLEOTIDE SEQUENCE [LARGE SCALE GENOMIC DNA]</scope>
    <source>
        <strain evidence="3 4">G-116</strain>
    </source>
</reference>
<gene>
    <name evidence="3" type="ORF">E4656_13845</name>
</gene>
<dbReference type="Proteomes" id="UP000297475">
    <property type="component" value="Unassembled WGS sequence"/>
</dbReference>
<dbReference type="AlphaFoldDB" id="A0A4Z0W4V0"/>
<organism evidence="3 4">
    <name type="scientific">Natronospirillum operosum</name>
    <dbReference type="NCBI Taxonomy" id="2759953"/>
    <lineage>
        <taxon>Bacteria</taxon>
        <taxon>Pseudomonadati</taxon>
        <taxon>Pseudomonadota</taxon>
        <taxon>Gammaproteobacteria</taxon>
        <taxon>Oceanospirillales</taxon>
        <taxon>Natronospirillaceae</taxon>
        <taxon>Natronospirillum</taxon>
    </lineage>
</organism>